<dbReference type="RefSeq" id="WP_130266002.1">
    <property type="nucleotide sequence ID" value="NZ_CP035952.1"/>
</dbReference>
<proteinExistence type="predicted"/>
<keyword evidence="1" id="KW-0175">Coiled coil</keyword>
<evidence type="ECO:0000313" key="3">
    <source>
        <dbReference type="Proteomes" id="UP000291130"/>
    </source>
</evidence>
<dbReference type="Gene3D" id="1.20.1170.10">
    <property type="match status" value="1"/>
</dbReference>
<accession>A0A411MN47</accession>
<sequence length="387" mass="43547">MGSTQINLDTLQNEAEHLPGNLIQAMAERDGANEGGLTLTREHIVTLNQYANYTFQLPVAKDAVIRWLGYSTINEPELMPSKMEAMHKQLQKHGRSWTVLADNSKKLGFELAASANGINTTGDEILDILEKSRALGRRRDAWETIKFDKAISLGAEDRNRVLDLVDYMEVLREDVDLFARRVSAVREETECFRDTAREQLIPLVAVKIQAIKRQEASGVVQQQREDLAELDNEIKRREAEYDQYVKAALSGLAAGPLGAAITGGIYGSKAAKVRKERNKLQGRRAELSQKLKGSVRLEGLVEELGTQMGQLDTRLRDVVTASSHLQSAWQLIGVYIDASIEHLQRIKSNLELLKFAIFFKRFIGQWKDIEKFAQHMNRVFDDAAATQ</sequence>
<dbReference type="CDD" id="cd22657">
    <property type="entry name" value="ClyA_XaxA-like"/>
    <property type="match status" value="1"/>
</dbReference>
<dbReference type="Proteomes" id="UP000291130">
    <property type="component" value="Chromosome"/>
</dbReference>
<evidence type="ECO:0000313" key="2">
    <source>
        <dbReference type="EMBL" id="QBF28187.1"/>
    </source>
</evidence>
<dbReference type="EMBL" id="CP035952">
    <property type="protein sequence ID" value="QBF28187.1"/>
    <property type="molecule type" value="Genomic_DNA"/>
</dbReference>
<dbReference type="NCBIfam" id="NF033928">
    <property type="entry name" value="alph_xenorhab_A"/>
    <property type="match status" value="1"/>
</dbReference>
<dbReference type="AlphaFoldDB" id="A0A411MN47"/>
<dbReference type="OrthoDB" id="6844944at2"/>
<gene>
    <name evidence="2" type="ORF">EXN22_21785</name>
</gene>
<name>A0A411MN47_9PSED</name>
<dbReference type="SUPFAM" id="SSF58100">
    <property type="entry name" value="Bacterial hemolysins"/>
    <property type="match status" value="1"/>
</dbReference>
<organism evidence="2 3">
    <name type="scientific">Pseudomonas tructae</name>
    <dbReference type="NCBI Taxonomy" id="2518644"/>
    <lineage>
        <taxon>Bacteria</taxon>
        <taxon>Pseudomonadati</taxon>
        <taxon>Pseudomonadota</taxon>
        <taxon>Gammaproteobacteria</taxon>
        <taxon>Pseudomonadales</taxon>
        <taxon>Pseudomonadaceae</taxon>
        <taxon>Pseudomonas</taxon>
    </lineage>
</organism>
<protein>
    <recommendedName>
        <fullName evidence="4">Binary cytotoxin component</fullName>
    </recommendedName>
</protein>
<evidence type="ECO:0008006" key="4">
    <source>
        <dbReference type="Google" id="ProtNLM"/>
    </source>
</evidence>
<reference evidence="2 3" key="1">
    <citation type="submission" date="2019-02" db="EMBL/GenBank/DDBJ databases">
        <title>Complete genome sequence of Pseudomonas sp. SNU WT1 isolated from rainbow trout.</title>
        <authorList>
            <person name="Oh W.T."/>
            <person name="Park S.C."/>
        </authorList>
    </citation>
    <scope>NUCLEOTIDE SEQUENCE [LARGE SCALE GENOMIC DNA]</scope>
    <source>
        <strain evidence="2 3">SNU WT1</strain>
    </source>
</reference>
<dbReference type="KEGG" id="ptk:EXN22_21785"/>
<evidence type="ECO:0000256" key="1">
    <source>
        <dbReference type="SAM" id="Coils"/>
    </source>
</evidence>
<feature type="coiled-coil region" evidence="1">
    <location>
        <begin position="213"/>
        <end position="290"/>
    </location>
</feature>
<keyword evidence="3" id="KW-1185">Reference proteome</keyword>